<sequence length="300" mass="34555">MTTVWNNILHFTDVISLLIILPANMFILVMNILDWRKNTRLDISDQLISGLGLLSLSHRILQVSFRYTVLIHGFHVITKSAWLLIDITYLSQIFCTLLYSTWLAMHFCLKIVNINRNLYIYIQSRFPKMFPWILLLSVLASILISVPAALNMSDNYGNYTVLLNPSSSPLKSFISLILYLAFFSFFFSFFFILVLVTIVSLYKHINRMQNKTMNFRSEIVEAHVTAVKTLIALLGFNLLYFGSVILTVEDYGRLQSMYILLLIYTTCHVLSLIILIRGSSKLRKKLHAIWRSCAVGFSSN</sequence>
<evidence type="ECO:0000256" key="9">
    <source>
        <dbReference type="ARBA" id="ARBA00023170"/>
    </source>
</evidence>
<evidence type="ECO:0000256" key="8">
    <source>
        <dbReference type="ARBA" id="ARBA00023136"/>
    </source>
</evidence>
<dbReference type="OrthoDB" id="8876749at2759"/>
<accession>A0A8J6BH54</accession>
<keyword evidence="10 12" id="KW-0807">Transducer</keyword>
<feature type="transmembrane region" description="Helical" evidence="13">
    <location>
        <begin position="173"/>
        <end position="202"/>
    </location>
</feature>
<dbReference type="PANTHER" id="PTHR11394">
    <property type="entry name" value="TASTE RECEPTOR TYPE 2"/>
    <property type="match status" value="1"/>
</dbReference>
<feature type="transmembrane region" description="Helical" evidence="13">
    <location>
        <begin position="257"/>
        <end position="276"/>
    </location>
</feature>
<proteinExistence type="inferred from homology"/>
<evidence type="ECO:0000256" key="3">
    <source>
        <dbReference type="ARBA" id="ARBA00022480"/>
    </source>
</evidence>
<dbReference type="InterPro" id="IPR007960">
    <property type="entry name" value="TAS2R"/>
</dbReference>
<evidence type="ECO:0000256" key="1">
    <source>
        <dbReference type="ARBA" id="ARBA00004141"/>
    </source>
</evidence>
<keyword evidence="4 12" id="KW-0716">Sensory transduction</keyword>
<evidence type="ECO:0000256" key="10">
    <source>
        <dbReference type="ARBA" id="ARBA00023224"/>
    </source>
</evidence>
<feature type="transmembrane region" description="Helical" evidence="13">
    <location>
        <begin position="130"/>
        <end position="153"/>
    </location>
</feature>
<evidence type="ECO:0000256" key="12">
    <source>
        <dbReference type="RuleBase" id="RU004424"/>
    </source>
</evidence>
<dbReference type="SUPFAM" id="SSF81321">
    <property type="entry name" value="Family A G protein-coupled receptor-like"/>
    <property type="match status" value="1"/>
</dbReference>
<name>A0A8J6BH54_ELECQ</name>
<feature type="transmembrane region" description="Helical" evidence="13">
    <location>
        <begin position="89"/>
        <end position="109"/>
    </location>
</feature>
<evidence type="ECO:0000256" key="6">
    <source>
        <dbReference type="ARBA" id="ARBA00022989"/>
    </source>
</evidence>
<evidence type="ECO:0000313" key="15">
    <source>
        <dbReference type="Proteomes" id="UP000770717"/>
    </source>
</evidence>
<comment type="caution">
    <text evidence="14">The sequence shown here is derived from an EMBL/GenBank/DDBJ whole genome shotgun (WGS) entry which is preliminary data.</text>
</comment>
<keyword evidence="6 13" id="KW-1133">Transmembrane helix</keyword>
<dbReference type="PANTHER" id="PTHR11394:SF47">
    <property type="entry name" value="TASTE RECEPTOR TYPE 2 MEMBER 40"/>
    <property type="match status" value="1"/>
</dbReference>
<evidence type="ECO:0000256" key="13">
    <source>
        <dbReference type="SAM" id="Phobius"/>
    </source>
</evidence>
<keyword evidence="8 12" id="KW-0472">Membrane</keyword>
<reference evidence="14" key="1">
    <citation type="thesis" date="2020" institute="ProQuest LLC" country="789 East Eisenhower Parkway, Ann Arbor, MI, USA">
        <title>Comparative Genomics and Chromosome Evolution.</title>
        <authorList>
            <person name="Mudd A.B."/>
        </authorList>
    </citation>
    <scope>NUCLEOTIDE SEQUENCE</scope>
    <source>
        <strain evidence="14">HN-11 Male</strain>
        <tissue evidence="14">Kidney and liver</tissue>
    </source>
</reference>
<keyword evidence="3 12" id="KW-0919">Taste</keyword>
<feature type="transmembrane region" description="Helical" evidence="13">
    <location>
        <begin position="223"/>
        <end position="245"/>
    </location>
</feature>
<evidence type="ECO:0000256" key="7">
    <source>
        <dbReference type="ARBA" id="ARBA00023040"/>
    </source>
</evidence>
<evidence type="ECO:0000313" key="14">
    <source>
        <dbReference type="EMBL" id="KAG9463490.1"/>
    </source>
</evidence>
<dbReference type="Proteomes" id="UP000770717">
    <property type="component" value="Unassembled WGS sequence"/>
</dbReference>
<dbReference type="EMBL" id="WNTK01006652">
    <property type="protein sequence ID" value="KAG9463490.1"/>
    <property type="molecule type" value="Genomic_DNA"/>
</dbReference>
<evidence type="ECO:0000256" key="5">
    <source>
        <dbReference type="ARBA" id="ARBA00022692"/>
    </source>
</evidence>
<dbReference type="Pfam" id="PF05296">
    <property type="entry name" value="TAS2R"/>
    <property type="match status" value="1"/>
</dbReference>
<keyword evidence="5 12" id="KW-0812">Transmembrane</keyword>
<dbReference type="AlphaFoldDB" id="A0A8J6BH54"/>
<evidence type="ECO:0000256" key="4">
    <source>
        <dbReference type="ARBA" id="ARBA00022606"/>
    </source>
</evidence>
<gene>
    <name evidence="14" type="ORF">GDO78_021626</name>
</gene>
<dbReference type="GO" id="GO:0016020">
    <property type="term" value="C:membrane"/>
    <property type="evidence" value="ECO:0007669"/>
    <property type="project" value="UniProtKB-SubCell"/>
</dbReference>
<dbReference type="GO" id="GO:0033038">
    <property type="term" value="F:bitter taste receptor activity"/>
    <property type="evidence" value="ECO:0007669"/>
    <property type="project" value="InterPro"/>
</dbReference>
<keyword evidence="9 12" id="KW-0675">Receptor</keyword>
<protein>
    <recommendedName>
        <fullName evidence="12">Taste receptor type 2</fullName>
    </recommendedName>
</protein>
<evidence type="ECO:0000256" key="11">
    <source>
        <dbReference type="RuleBase" id="RU004423"/>
    </source>
</evidence>
<dbReference type="GO" id="GO:0004930">
    <property type="term" value="F:G protein-coupled receptor activity"/>
    <property type="evidence" value="ECO:0007669"/>
    <property type="project" value="UniProtKB-KW"/>
</dbReference>
<keyword evidence="15" id="KW-1185">Reference proteome</keyword>
<keyword evidence="7 12" id="KW-0297">G-protein coupled receptor</keyword>
<feature type="transmembrane region" description="Helical" evidence="13">
    <location>
        <begin position="14"/>
        <end position="35"/>
    </location>
</feature>
<comment type="similarity">
    <text evidence="2 11">Belongs to the G-protein coupled receptor T2R family.</text>
</comment>
<comment type="subcellular location">
    <subcellularLocation>
        <location evidence="1 12">Membrane</location>
        <topology evidence="1 12">Multi-pass membrane protein</topology>
    </subcellularLocation>
</comment>
<evidence type="ECO:0000256" key="2">
    <source>
        <dbReference type="ARBA" id="ARBA00007376"/>
    </source>
</evidence>
<organism evidence="14 15">
    <name type="scientific">Eleutherodactylus coqui</name>
    <name type="common">Puerto Rican coqui</name>
    <dbReference type="NCBI Taxonomy" id="57060"/>
    <lineage>
        <taxon>Eukaryota</taxon>
        <taxon>Metazoa</taxon>
        <taxon>Chordata</taxon>
        <taxon>Craniata</taxon>
        <taxon>Vertebrata</taxon>
        <taxon>Euteleostomi</taxon>
        <taxon>Amphibia</taxon>
        <taxon>Batrachia</taxon>
        <taxon>Anura</taxon>
        <taxon>Neobatrachia</taxon>
        <taxon>Hyloidea</taxon>
        <taxon>Eleutherodactylidae</taxon>
        <taxon>Eleutherodactylinae</taxon>
        <taxon>Eleutherodactylus</taxon>
        <taxon>Eleutherodactylus</taxon>
    </lineage>
</organism>